<name>A0ABM0MNG1_SACKO</name>
<organism evidence="1 2">
    <name type="scientific">Saccoglossus kowalevskii</name>
    <name type="common">Acorn worm</name>
    <dbReference type="NCBI Taxonomy" id="10224"/>
    <lineage>
        <taxon>Eukaryota</taxon>
        <taxon>Metazoa</taxon>
        <taxon>Hemichordata</taxon>
        <taxon>Enteropneusta</taxon>
        <taxon>Harrimaniidae</taxon>
        <taxon>Saccoglossus</taxon>
    </lineage>
</organism>
<dbReference type="Proteomes" id="UP000694865">
    <property type="component" value="Unplaced"/>
</dbReference>
<gene>
    <name evidence="2" type="primary">LOC102801723</name>
</gene>
<dbReference type="Pfam" id="PF14750">
    <property type="entry name" value="INTS2"/>
    <property type="match status" value="1"/>
</dbReference>
<keyword evidence="1" id="KW-1185">Reference proteome</keyword>
<dbReference type="GeneID" id="102801723"/>
<dbReference type="InterPro" id="IPR029321">
    <property type="entry name" value="INTS2"/>
</dbReference>
<evidence type="ECO:0000313" key="1">
    <source>
        <dbReference type="Proteomes" id="UP000694865"/>
    </source>
</evidence>
<proteinExistence type="predicted"/>
<reference evidence="2" key="1">
    <citation type="submission" date="2025-08" db="UniProtKB">
        <authorList>
            <consortium name="RefSeq"/>
        </authorList>
    </citation>
    <scope>IDENTIFICATION</scope>
    <source>
        <tissue evidence="2">Testes</tissue>
    </source>
</reference>
<feature type="non-terminal residue" evidence="2">
    <location>
        <position position="137"/>
    </location>
</feature>
<evidence type="ECO:0000313" key="2">
    <source>
        <dbReference type="RefSeq" id="XP_006821552.1"/>
    </source>
</evidence>
<dbReference type="PANTHER" id="PTHR28608">
    <property type="entry name" value="INTEGRATOR COMPLEX SUBUNIT 2"/>
    <property type="match status" value="1"/>
</dbReference>
<dbReference type="PANTHER" id="PTHR28608:SF1">
    <property type="entry name" value="INTEGRATOR COMPLEX SUBUNIT 2"/>
    <property type="match status" value="1"/>
</dbReference>
<accession>A0ABM0MNG1</accession>
<protein>
    <submittedName>
        <fullName evidence="2">Integrator complex subunit 2-like</fullName>
    </submittedName>
</protein>
<dbReference type="RefSeq" id="XP_006821552.1">
    <property type="nucleotide sequence ID" value="XM_006821489.1"/>
</dbReference>
<sequence length="137" mass="15474">MGHRHDVTPQTFEAIRTVEVEKISSLTETEIRPLLPCLVRMSLCAPLDASEEWVEGRKHILKILSGMEIVNSIVALLSVDFNALEVDARKEQHLRQKAGDSESLLSSLPCPALEFERSDPARRLRIIISELMNIMNQ</sequence>